<sequence length="99" mass="10394">MNKVFSSLVQQERQSGSQIEAPIALAIQGRGGASSSRGNLTSSQGPEGTSSQHGQASAAQSHGGGRKRPLCTHCGLYGNTIDRCYKLHGYPPGYKSRCS</sequence>
<protein>
    <submittedName>
        <fullName evidence="2">Uncharacterized protein</fullName>
    </submittedName>
</protein>
<feature type="compositionally biased region" description="Low complexity" evidence="1">
    <location>
        <begin position="50"/>
        <end position="61"/>
    </location>
</feature>
<dbReference type="AlphaFoldDB" id="A0AAV2G8D6"/>
<dbReference type="Proteomes" id="UP001497516">
    <property type="component" value="Chromosome 8"/>
</dbReference>
<keyword evidence="3" id="KW-1185">Reference proteome</keyword>
<feature type="region of interest" description="Disordered" evidence="1">
    <location>
        <begin position="1"/>
        <end position="69"/>
    </location>
</feature>
<reference evidence="2 3" key="1">
    <citation type="submission" date="2024-04" db="EMBL/GenBank/DDBJ databases">
        <authorList>
            <person name="Fracassetti M."/>
        </authorList>
    </citation>
    <scope>NUCLEOTIDE SEQUENCE [LARGE SCALE GENOMIC DNA]</scope>
</reference>
<evidence type="ECO:0000256" key="1">
    <source>
        <dbReference type="SAM" id="MobiDB-lite"/>
    </source>
</evidence>
<evidence type="ECO:0000313" key="3">
    <source>
        <dbReference type="Proteomes" id="UP001497516"/>
    </source>
</evidence>
<dbReference type="EMBL" id="OZ034821">
    <property type="protein sequence ID" value="CAL1406741.1"/>
    <property type="molecule type" value="Genomic_DNA"/>
</dbReference>
<gene>
    <name evidence="2" type="ORF">LTRI10_LOCUS46448</name>
</gene>
<proteinExistence type="predicted"/>
<organism evidence="2 3">
    <name type="scientific">Linum trigynum</name>
    <dbReference type="NCBI Taxonomy" id="586398"/>
    <lineage>
        <taxon>Eukaryota</taxon>
        <taxon>Viridiplantae</taxon>
        <taxon>Streptophyta</taxon>
        <taxon>Embryophyta</taxon>
        <taxon>Tracheophyta</taxon>
        <taxon>Spermatophyta</taxon>
        <taxon>Magnoliopsida</taxon>
        <taxon>eudicotyledons</taxon>
        <taxon>Gunneridae</taxon>
        <taxon>Pentapetalae</taxon>
        <taxon>rosids</taxon>
        <taxon>fabids</taxon>
        <taxon>Malpighiales</taxon>
        <taxon>Linaceae</taxon>
        <taxon>Linum</taxon>
    </lineage>
</organism>
<evidence type="ECO:0000313" key="2">
    <source>
        <dbReference type="EMBL" id="CAL1406741.1"/>
    </source>
</evidence>
<accession>A0AAV2G8D6</accession>
<dbReference type="PANTHER" id="PTHR34222:SF99">
    <property type="entry name" value="PROTEIN, PUTATIVE-RELATED"/>
    <property type="match status" value="1"/>
</dbReference>
<feature type="compositionally biased region" description="Polar residues" evidence="1">
    <location>
        <begin position="1"/>
        <end position="18"/>
    </location>
</feature>
<name>A0AAV2G8D6_9ROSI</name>
<dbReference type="PANTHER" id="PTHR34222">
    <property type="entry name" value="GAG_PRE-INTEGRS DOMAIN-CONTAINING PROTEIN"/>
    <property type="match status" value="1"/>
</dbReference>
<feature type="compositionally biased region" description="Polar residues" evidence="1">
    <location>
        <begin position="33"/>
        <end position="49"/>
    </location>
</feature>